<dbReference type="EMBL" id="AYRZ02000004">
    <property type="protein sequence ID" value="PHT83079.1"/>
    <property type="molecule type" value="Genomic_DNA"/>
</dbReference>
<accession>A0A2G2ZM69</accession>
<dbReference type="Gramene" id="PHT83079">
    <property type="protein sequence ID" value="PHT83079"/>
    <property type="gene ID" value="T459_11522"/>
</dbReference>
<reference evidence="1 2" key="2">
    <citation type="journal article" date="2017" name="Genome Biol.">
        <title>New reference genome sequences of hot pepper reveal the massive evolution of plant disease-resistance genes by retroduplication.</title>
        <authorList>
            <person name="Kim S."/>
            <person name="Park J."/>
            <person name="Yeom S.I."/>
            <person name="Kim Y.M."/>
            <person name="Seo E."/>
            <person name="Kim K.T."/>
            <person name="Kim M.S."/>
            <person name="Lee J.M."/>
            <person name="Cheong K."/>
            <person name="Shin H.S."/>
            <person name="Kim S.B."/>
            <person name="Han K."/>
            <person name="Lee J."/>
            <person name="Park M."/>
            <person name="Lee H.A."/>
            <person name="Lee H.Y."/>
            <person name="Lee Y."/>
            <person name="Oh S."/>
            <person name="Lee J.H."/>
            <person name="Choi E."/>
            <person name="Choi E."/>
            <person name="Lee S.E."/>
            <person name="Jeon J."/>
            <person name="Kim H."/>
            <person name="Choi G."/>
            <person name="Song H."/>
            <person name="Lee J."/>
            <person name="Lee S.C."/>
            <person name="Kwon J.K."/>
            <person name="Lee H.Y."/>
            <person name="Koo N."/>
            <person name="Hong Y."/>
            <person name="Kim R.W."/>
            <person name="Kang W.H."/>
            <person name="Huh J.H."/>
            <person name="Kang B.C."/>
            <person name="Yang T.J."/>
            <person name="Lee Y.H."/>
            <person name="Bennetzen J.L."/>
            <person name="Choi D."/>
        </authorList>
    </citation>
    <scope>NUCLEOTIDE SEQUENCE [LARGE SCALE GENOMIC DNA]</scope>
    <source>
        <strain evidence="2">cv. CM334</strain>
    </source>
</reference>
<evidence type="ECO:0000313" key="2">
    <source>
        <dbReference type="Proteomes" id="UP000222542"/>
    </source>
</evidence>
<dbReference type="PANTHER" id="PTHR33070">
    <property type="entry name" value="OS06G0725500 PROTEIN"/>
    <property type="match status" value="1"/>
</dbReference>
<dbReference type="Proteomes" id="UP000222542">
    <property type="component" value="Unassembled WGS sequence"/>
</dbReference>
<comment type="caution">
    <text evidence="1">The sequence shown here is derived from an EMBL/GenBank/DDBJ whole genome shotgun (WGS) entry which is preliminary data.</text>
</comment>
<dbReference type="Pfam" id="PF03087">
    <property type="entry name" value="BPS1"/>
    <property type="match status" value="1"/>
</dbReference>
<name>A0A2G2ZM69_CAPAN</name>
<dbReference type="STRING" id="4072.A0A2G2ZM69"/>
<dbReference type="PANTHER" id="PTHR33070:SF80">
    <property type="entry name" value="DUF241 DOMAIN PROTEIN"/>
    <property type="match status" value="1"/>
</dbReference>
<reference evidence="1 2" key="1">
    <citation type="journal article" date="2014" name="Nat. Genet.">
        <title>Genome sequence of the hot pepper provides insights into the evolution of pungency in Capsicum species.</title>
        <authorList>
            <person name="Kim S."/>
            <person name="Park M."/>
            <person name="Yeom S.I."/>
            <person name="Kim Y.M."/>
            <person name="Lee J.M."/>
            <person name="Lee H.A."/>
            <person name="Seo E."/>
            <person name="Choi J."/>
            <person name="Cheong K."/>
            <person name="Kim K.T."/>
            <person name="Jung K."/>
            <person name="Lee G.W."/>
            <person name="Oh S.K."/>
            <person name="Bae C."/>
            <person name="Kim S.B."/>
            <person name="Lee H.Y."/>
            <person name="Kim S.Y."/>
            <person name="Kim M.S."/>
            <person name="Kang B.C."/>
            <person name="Jo Y.D."/>
            <person name="Yang H.B."/>
            <person name="Jeong H.J."/>
            <person name="Kang W.H."/>
            <person name="Kwon J.K."/>
            <person name="Shin C."/>
            <person name="Lim J.Y."/>
            <person name="Park J.H."/>
            <person name="Huh J.H."/>
            <person name="Kim J.S."/>
            <person name="Kim B.D."/>
            <person name="Cohen O."/>
            <person name="Paran I."/>
            <person name="Suh M.C."/>
            <person name="Lee S.B."/>
            <person name="Kim Y.K."/>
            <person name="Shin Y."/>
            <person name="Noh S.J."/>
            <person name="Park J."/>
            <person name="Seo Y.S."/>
            <person name="Kwon S.Y."/>
            <person name="Kim H.A."/>
            <person name="Park J.M."/>
            <person name="Kim H.J."/>
            <person name="Choi S.B."/>
            <person name="Bosland P.W."/>
            <person name="Reeves G."/>
            <person name="Jo S.H."/>
            <person name="Lee B.W."/>
            <person name="Cho H.T."/>
            <person name="Choi H.S."/>
            <person name="Lee M.S."/>
            <person name="Yu Y."/>
            <person name="Do Choi Y."/>
            <person name="Park B.S."/>
            <person name="van Deynze A."/>
            <person name="Ashrafi H."/>
            <person name="Hill T."/>
            <person name="Kim W.T."/>
            <person name="Pai H.S."/>
            <person name="Ahn H.K."/>
            <person name="Yeam I."/>
            <person name="Giovannoni J.J."/>
            <person name="Rose J.K."/>
            <person name="Sorensen I."/>
            <person name="Lee S.J."/>
            <person name="Kim R.W."/>
            <person name="Choi I.Y."/>
            <person name="Choi B.S."/>
            <person name="Lim J.S."/>
            <person name="Lee Y.H."/>
            <person name="Choi D."/>
        </authorList>
    </citation>
    <scope>NUCLEOTIDE SEQUENCE [LARGE SCALE GENOMIC DNA]</scope>
    <source>
        <strain evidence="2">cv. CM334</strain>
    </source>
</reference>
<gene>
    <name evidence="1" type="ORF">T459_11522</name>
</gene>
<protein>
    <recommendedName>
        <fullName evidence="3">DUF241 domain protein</fullName>
    </recommendedName>
</protein>
<dbReference type="InterPro" id="IPR004320">
    <property type="entry name" value="BPS1_pln"/>
</dbReference>
<dbReference type="GO" id="GO:0048364">
    <property type="term" value="P:root development"/>
    <property type="evidence" value="ECO:0007669"/>
    <property type="project" value="InterPro"/>
</dbReference>
<dbReference type="OMA" id="YNCANEL"/>
<organism evidence="1 2">
    <name type="scientific">Capsicum annuum</name>
    <name type="common">Capsicum pepper</name>
    <dbReference type="NCBI Taxonomy" id="4072"/>
    <lineage>
        <taxon>Eukaryota</taxon>
        <taxon>Viridiplantae</taxon>
        <taxon>Streptophyta</taxon>
        <taxon>Embryophyta</taxon>
        <taxon>Tracheophyta</taxon>
        <taxon>Spermatophyta</taxon>
        <taxon>Magnoliopsida</taxon>
        <taxon>eudicotyledons</taxon>
        <taxon>Gunneridae</taxon>
        <taxon>Pentapetalae</taxon>
        <taxon>asterids</taxon>
        <taxon>lamiids</taxon>
        <taxon>Solanales</taxon>
        <taxon>Solanaceae</taxon>
        <taxon>Solanoideae</taxon>
        <taxon>Capsiceae</taxon>
        <taxon>Capsicum</taxon>
    </lineage>
</organism>
<proteinExistence type="predicted"/>
<dbReference type="AlphaFoldDB" id="A0A2G2ZM69"/>
<evidence type="ECO:0008006" key="3">
    <source>
        <dbReference type="Google" id="ProtNLM"/>
    </source>
</evidence>
<evidence type="ECO:0000313" key="1">
    <source>
        <dbReference type="EMBL" id="PHT83079.1"/>
    </source>
</evidence>
<keyword evidence="2" id="KW-1185">Reference proteome</keyword>
<sequence>MTTTTTSKFNHIKSISLPRRSHATTRKVEEAINNLKTLKISNESKIETMHDGLLGLEELYKRVNDLLNLPQTLQFFSQHQHEKWVKDLLDKSMRLLDVCGTARELVLQCKENVRYLQFALRRSKGGSTTEAIMIRFASSCKKIKKEAKKLVLVQRKLDQETESVFNETIERSSLFLDEDQDTLDLIETLREASAMRISIFQMLFSLFFDPILNPKRSKWSLVSRLVNKGRISCEGQDEKMNFEVRVESFESQLDDFENGLEGLFRCMVRSRSTLLNIFSCKS</sequence>
<dbReference type="GO" id="GO:0048367">
    <property type="term" value="P:shoot system development"/>
    <property type="evidence" value="ECO:0007669"/>
    <property type="project" value="InterPro"/>
</dbReference>